<organism evidence="4 5">
    <name type="scientific">Candidatus Marsarchaeota G2 archaeon ECH_B_SAG-M15</name>
    <dbReference type="NCBI Taxonomy" id="1978162"/>
    <lineage>
        <taxon>Archaea</taxon>
        <taxon>Candidatus Marsarchaeota</taxon>
        <taxon>Candidatus Marsarchaeota group 2</taxon>
    </lineage>
</organism>
<comment type="similarity">
    <text evidence="1">Belongs to the iron-sulfur cluster assembly SufBD family.</text>
</comment>
<evidence type="ECO:0000256" key="1">
    <source>
        <dbReference type="ARBA" id="ARBA00043967"/>
    </source>
</evidence>
<evidence type="ECO:0000259" key="2">
    <source>
        <dbReference type="Pfam" id="PF01458"/>
    </source>
</evidence>
<dbReference type="SUPFAM" id="SSF101960">
    <property type="entry name" value="Stabilizer of iron transporter SufD"/>
    <property type="match status" value="1"/>
</dbReference>
<proteinExistence type="inferred from homology"/>
<dbReference type="PANTHER" id="PTHR30508:SF1">
    <property type="entry name" value="UPF0051 PROTEIN ABCI8, CHLOROPLASTIC-RELATED"/>
    <property type="match status" value="1"/>
</dbReference>
<dbReference type="AlphaFoldDB" id="A0A2R6AYB7"/>
<sequence>MATTQLAKHLTVEPPSITEEDIRRYSEEIGEPEWLTRFRLDSYAHFKRLEVEPSPLFYKYVDLSGVNIRNAEYLRYRDKLSTPVGFGELDDAMFIAHAQGNIVRVPDELAQSGVIVETMDEAVKKHPDLLKQVWERKSVTPDYDKFAAFTNALFDTGVFIYVPKNVEVKMPLRLVFLATGKSDATVSHNLMYVAEHSSVNIIEEEYSIGEGENSVAAFIADVQAAPGSKVTYSVFQGYSNNVSVFSNRRASVDRDASVNWTFTHLGGNYVRSKLDNLMVGSGGSSDDIEVTFGNAKQRFDLSSNIVFISNNSTGAVYSKAALKDYSKGLMKGMIKIREKAKASRGFLSYHALLLSRDAMADAIPTLEIDTNDVKATHSAAVEQLDQEQMFYLMSKGLDEDTAKQLVVLAFFEKAVERIPSPTLRTRIRSMIVSKWLGVPLQEAFKQEDLFEWALSYRGGEMQFTDIFAGHYKYRKTV</sequence>
<reference evidence="4 5" key="1">
    <citation type="submission" date="2017-04" db="EMBL/GenBank/DDBJ databases">
        <title>Novel microbial lineages endemic to geothermal iron-oxide mats fill important gaps in the evolutionary history of Archaea.</title>
        <authorList>
            <person name="Jay Z.J."/>
            <person name="Beam J.P."/>
            <person name="Dlakic M."/>
            <person name="Rusch D.B."/>
            <person name="Kozubal M.A."/>
            <person name="Inskeep W.P."/>
        </authorList>
    </citation>
    <scope>NUCLEOTIDE SEQUENCE [LARGE SCALE GENOMIC DNA]</scope>
    <source>
        <strain evidence="4">ECH_B_SAG-M15</strain>
    </source>
</reference>
<name>A0A2R6AYB7_9ARCH</name>
<feature type="domain" description="SUF system FeS cluster assembly SufBD core" evidence="2">
    <location>
        <begin position="177"/>
        <end position="410"/>
    </location>
</feature>
<dbReference type="InterPro" id="IPR011542">
    <property type="entry name" value="SUF_FeS_clus_asmbl_SufD"/>
</dbReference>
<dbReference type="InterPro" id="IPR055346">
    <property type="entry name" value="Fe-S_cluster_assembly_SufBD"/>
</dbReference>
<protein>
    <submittedName>
        <fullName evidence="4">Fe-S cluster assembly protein SufD</fullName>
    </submittedName>
</protein>
<evidence type="ECO:0000313" key="4">
    <source>
        <dbReference type="EMBL" id="PSN91385.1"/>
    </source>
</evidence>
<comment type="caution">
    <text evidence="4">The sequence shown here is derived from an EMBL/GenBank/DDBJ whole genome shotgun (WGS) entry which is preliminary data.</text>
</comment>
<dbReference type="GO" id="GO:0016226">
    <property type="term" value="P:iron-sulfur cluster assembly"/>
    <property type="evidence" value="ECO:0007669"/>
    <property type="project" value="InterPro"/>
</dbReference>
<evidence type="ECO:0000259" key="3">
    <source>
        <dbReference type="Pfam" id="PF19295"/>
    </source>
</evidence>
<dbReference type="InterPro" id="IPR037284">
    <property type="entry name" value="SUF_FeS_clus_asmbl_SufBD_sf"/>
</dbReference>
<dbReference type="InterPro" id="IPR000825">
    <property type="entry name" value="SUF_FeS_clus_asmbl_SufBD_core"/>
</dbReference>
<dbReference type="PANTHER" id="PTHR30508">
    <property type="entry name" value="FES CLUSTER ASSEMBLY PROTEIN SUF"/>
    <property type="match status" value="1"/>
</dbReference>
<dbReference type="Pfam" id="PF01458">
    <property type="entry name" value="SUFBD_core"/>
    <property type="match status" value="1"/>
</dbReference>
<dbReference type="EMBL" id="NEXJ01000048">
    <property type="protein sequence ID" value="PSN91385.1"/>
    <property type="molecule type" value="Genomic_DNA"/>
</dbReference>
<dbReference type="Pfam" id="PF19295">
    <property type="entry name" value="SufBD_N"/>
    <property type="match status" value="1"/>
</dbReference>
<dbReference type="NCBIfam" id="TIGR01981">
    <property type="entry name" value="sufD"/>
    <property type="match status" value="1"/>
</dbReference>
<dbReference type="InterPro" id="IPR045595">
    <property type="entry name" value="SufBD_N"/>
</dbReference>
<gene>
    <name evidence="4" type="ORF">B9Q08_03025</name>
</gene>
<evidence type="ECO:0000313" key="5">
    <source>
        <dbReference type="Proteomes" id="UP000240490"/>
    </source>
</evidence>
<feature type="domain" description="SUF system FeS cluster assembly SufBD N-terminal" evidence="3">
    <location>
        <begin position="110"/>
        <end position="174"/>
    </location>
</feature>
<accession>A0A2R6AYB7</accession>
<dbReference type="Proteomes" id="UP000240490">
    <property type="component" value="Unassembled WGS sequence"/>
</dbReference>